<proteinExistence type="predicted"/>
<evidence type="ECO:0000313" key="5">
    <source>
        <dbReference type="WBParaSite" id="BTMF_0001695901-mRNA-1"/>
    </source>
</evidence>
<organism evidence="5">
    <name type="scientific">Brugia timori</name>
    <dbReference type="NCBI Taxonomy" id="42155"/>
    <lineage>
        <taxon>Eukaryota</taxon>
        <taxon>Metazoa</taxon>
        <taxon>Ecdysozoa</taxon>
        <taxon>Nematoda</taxon>
        <taxon>Chromadorea</taxon>
        <taxon>Rhabditida</taxon>
        <taxon>Spirurina</taxon>
        <taxon>Spiruromorpha</taxon>
        <taxon>Filarioidea</taxon>
        <taxon>Onchocercidae</taxon>
        <taxon>Brugia</taxon>
    </lineage>
</organism>
<protein>
    <submittedName>
        <fullName evidence="5">MADS-box domain-containing protein</fullName>
    </submittedName>
</protein>
<reference evidence="5" key="1">
    <citation type="submission" date="2017-02" db="UniProtKB">
        <authorList>
            <consortium name="WormBaseParasite"/>
        </authorList>
    </citation>
    <scope>IDENTIFICATION</scope>
</reference>
<name>A0A0R3RA96_9BILA</name>
<evidence type="ECO:0000313" key="3">
    <source>
        <dbReference type="EMBL" id="VDO51751.1"/>
    </source>
</evidence>
<feature type="compositionally biased region" description="Low complexity" evidence="1">
    <location>
        <begin position="74"/>
        <end position="88"/>
    </location>
</feature>
<dbReference type="EMBL" id="UZAG01021833">
    <property type="protein sequence ID" value="VDO51751.1"/>
    <property type="molecule type" value="Genomic_DNA"/>
</dbReference>
<dbReference type="WBParaSite" id="BTMF_0001695901-mRNA-1">
    <property type="protein sequence ID" value="BTMF_0001695901-mRNA-1"/>
    <property type="gene ID" value="BTMF_0001695901"/>
</dbReference>
<gene>
    <name evidence="3" type="ORF">BTMF_LOCUS14933</name>
</gene>
<feature type="region of interest" description="Disordered" evidence="1">
    <location>
        <begin position="72"/>
        <end position="98"/>
    </location>
</feature>
<keyword evidence="2" id="KW-0472">Membrane</keyword>
<evidence type="ECO:0000256" key="1">
    <source>
        <dbReference type="SAM" id="MobiDB-lite"/>
    </source>
</evidence>
<dbReference type="Proteomes" id="UP000280834">
    <property type="component" value="Unassembled WGS sequence"/>
</dbReference>
<evidence type="ECO:0000313" key="4">
    <source>
        <dbReference type="Proteomes" id="UP000280834"/>
    </source>
</evidence>
<reference evidence="3 4" key="2">
    <citation type="submission" date="2018-11" db="EMBL/GenBank/DDBJ databases">
        <authorList>
            <consortium name="Pathogen Informatics"/>
        </authorList>
    </citation>
    <scope>NUCLEOTIDE SEQUENCE [LARGE SCALE GENOMIC DNA]</scope>
</reference>
<feature type="region of interest" description="Disordered" evidence="1">
    <location>
        <begin position="30"/>
        <end position="56"/>
    </location>
</feature>
<feature type="transmembrane region" description="Helical" evidence="2">
    <location>
        <begin position="126"/>
        <end position="145"/>
    </location>
</feature>
<feature type="compositionally biased region" description="Polar residues" evidence="1">
    <location>
        <begin position="89"/>
        <end position="98"/>
    </location>
</feature>
<accession>A0A0R3RA96</accession>
<dbReference type="AlphaFoldDB" id="A0A0R3RA96"/>
<keyword evidence="2" id="KW-0812">Transmembrane</keyword>
<sequence>MRLKRHSRKASKRRSELTFDLSGLTKVLKRTRLTRNESQSGQDLPPSCPSPSQDASLAVPAKGHIVHMVGVFQSPPSTSTSSSNESNNGGIATTTNSIQPETPPGLCIWIEKFTILSKVFISSSKAFFNLLNYANFIKINFYIYYSLML</sequence>
<evidence type="ECO:0000256" key="2">
    <source>
        <dbReference type="SAM" id="Phobius"/>
    </source>
</evidence>
<dbReference type="STRING" id="42155.A0A0R3RA96"/>
<keyword evidence="2" id="KW-1133">Transmembrane helix</keyword>
<keyword evidence="4" id="KW-1185">Reference proteome</keyword>